<feature type="domain" description="C2H2-type" evidence="10">
    <location>
        <begin position="1078"/>
        <end position="1099"/>
    </location>
</feature>
<dbReference type="InterPro" id="IPR051048">
    <property type="entry name" value="Peptidase_S8/S53_subtilisin"/>
</dbReference>
<dbReference type="PROSITE" id="PS51892">
    <property type="entry name" value="SUBTILASE"/>
    <property type="match status" value="1"/>
</dbReference>
<evidence type="ECO:0000256" key="8">
    <source>
        <dbReference type="PROSITE-ProRule" id="PRU01240"/>
    </source>
</evidence>
<keyword evidence="4 8" id="KW-0720">Serine protease</keyword>
<evidence type="ECO:0000256" key="6">
    <source>
        <dbReference type="ARBA" id="ARBA00023619"/>
    </source>
</evidence>
<feature type="compositionally biased region" description="Low complexity" evidence="9">
    <location>
        <begin position="1179"/>
        <end position="1188"/>
    </location>
</feature>
<dbReference type="PROSITE" id="PS00138">
    <property type="entry name" value="SUBTILASE_SER"/>
    <property type="match status" value="1"/>
</dbReference>
<dbReference type="SUPFAM" id="SSF52743">
    <property type="entry name" value="Subtilisin-like"/>
    <property type="match status" value="1"/>
</dbReference>
<dbReference type="PRINTS" id="PR00723">
    <property type="entry name" value="SUBTILISIN"/>
</dbReference>
<comment type="similarity">
    <text evidence="1 8">Belongs to the peptidase S8 family.</text>
</comment>
<feature type="compositionally biased region" description="Low complexity" evidence="9">
    <location>
        <begin position="1227"/>
        <end position="1272"/>
    </location>
</feature>
<gene>
    <name evidence="11" type="ORF">Esi_0226_0040</name>
</gene>
<dbReference type="InterPro" id="IPR036852">
    <property type="entry name" value="Peptidase_S8/S53_dom_sf"/>
</dbReference>
<dbReference type="InterPro" id="IPR023828">
    <property type="entry name" value="Peptidase_S8_Ser-AS"/>
</dbReference>
<feature type="compositionally biased region" description="Pro residues" evidence="9">
    <location>
        <begin position="995"/>
        <end position="1008"/>
    </location>
</feature>
<evidence type="ECO:0000256" key="4">
    <source>
        <dbReference type="ARBA" id="ARBA00022825"/>
    </source>
</evidence>
<dbReference type="InterPro" id="IPR034058">
    <property type="entry name" value="TagA/B/C/D_pept_dom"/>
</dbReference>
<dbReference type="InterPro" id="IPR013087">
    <property type="entry name" value="Znf_C2H2_type"/>
</dbReference>
<comment type="catalytic activity">
    <reaction evidence="5">
        <text>Hydrolysis of proteins with broad specificity for peptide bonds, and a preference for a large uncharged residue in P1. Hydrolyzes peptide amides.</text>
        <dbReference type="EC" id="3.4.21.62"/>
    </reaction>
</comment>
<evidence type="ECO:0000256" key="3">
    <source>
        <dbReference type="ARBA" id="ARBA00022801"/>
    </source>
</evidence>
<dbReference type="PANTHER" id="PTHR43399:SF4">
    <property type="entry name" value="CELL WALL-ASSOCIATED PROTEASE"/>
    <property type="match status" value="1"/>
</dbReference>
<organism evidence="11 12">
    <name type="scientific">Ectocarpus siliculosus</name>
    <name type="common">Brown alga</name>
    <name type="synonym">Conferva siliculosa</name>
    <dbReference type="NCBI Taxonomy" id="2880"/>
    <lineage>
        <taxon>Eukaryota</taxon>
        <taxon>Sar</taxon>
        <taxon>Stramenopiles</taxon>
        <taxon>Ochrophyta</taxon>
        <taxon>PX clade</taxon>
        <taxon>Phaeophyceae</taxon>
        <taxon>Ectocarpales</taxon>
        <taxon>Ectocarpaceae</taxon>
        <taxon>Ectocarpus</taxon>
    </lineage>
</organism>
<proteinExistence type="inferred from homology"/>
<feature type="active site" description="Charge relay system" evidence="7 8">
    <location>
        <position position="495"/>
    </location>
</feature>
<accession>D7FS20</accession>
<dbReference type="Pfam" id="PF00082">
    <property type="entry name" value="Peptidase_S8"/>
    <property type="match status" value="1"/>
</dbReference>
<evidence type="ECO:0000313" key="11">
    <source>
        <dbReference type="EMBL" id="CBJ30961.1"/>
    </source>
</evidence>
<dbReference type="EC" id="3.4.21.62" evidence="6"/>
<feature type="region of interest" description="Disordered" evidence="9">
    <location>
        <begin position="1171"/>
        <end position="1453"/>
    </location>
</feature>
<dbReference type="Proteomes" id="UP000002630">
    <property type="component" value="Linkage Group LG26"/>
</dbReference>
<dbReference type="InParanoid" id="D7FS20"/>
<feature type="compositionally biased region" description="Gly residues" evidence="9">
    <location>
        <begin position="1337"/>
        <end position="1348"/>
    </location>
</feature>
<evidence type="ECO:0000256" key="5">
    <source>
        <dbReference type="ARBA" id="ARBA00023529"/>
    </source>
</evidence>
<dbReference type="InterPro" id="IPR015500">
    <property type="entry name" value="Peptidase_S8_subtilisin-rel"/>
</dbReference>
<feature type="compositionally biased region" description="Basic and acidic residues" evidence="9">
    <location>
        <begin position="1277"/>
        <end position="1292"/>
    </location>
</feature>
<keyword evidence="12" id="KW-1185">Reference proteome</keyword>
<feature type="compositionally biased region" description="Low complexity" evidence="9">
    <location>
        <begin position="265"/>
        <end position="277"/>
    </location>
</feature>
<name>D7FS20_ECTSI</name>
<feature type="compositionally biased region" description="Basic and acidic residues" evidence="9">
    <location>
        <begin position="281"/>
        <end position="301"/>
    </location>
</feature>
<feature type="active site" description="Charge relay system" evidence="7 8">
    <location>
        <position position="444"/>
    </location>
</feature>
<dbReference type="GO" id="GO:0004252">
    <property type="term" value="F:serine-type endopeptidase activity"/>
    <property type="evidence" value="ECO:0007669"/>
    <property type="project" value="UniProtKB-UniRule"/>
</dbReference>
<dbReference type="Gene3D" id="2.60.120.380">
    <property type="match status" value="1"/>
</dbReference>
<dbReference type="STRING" id="2880.D7FS20"/>
<keyword evidence="3 8" id="KW-0378">Hydrolase</keyword>
<evidence type="ECO:0000256" key="2">
    <source>
        <dbReference type="ARBA" id="ARBA00022670"/>
    </source>
</evidence>
<feature type="compositionally biased region" description="Polar residues" evidence="9">
    <location>
        <begin position="1419"/>
        <end position="1429"/>
    </location>
</feature>
<feature type="compositionally biased region" description="Low complexity" evidence="9">
    <location>
        <begin position="1028"/>
        <end position="1039"/>
    </location>
</feature>
<dbReference type="OrthoDB" id="10256524at2759"/>
<reference evidence="11 12" key="1">
    <citation type="journal article" date="2010" name="Nature">
        <title>The Ectocarpus genome and the independent evolution of multicellularity in brown algae.</title>
        <authorList>
            <person name="Cock J.M."/>
            <person name="Sterck L."/>
            <person name="Rouze P."/>
            <person name="Scornet D."/>
            <person name="Allen A.E."/>
            <person name="Amoutzias G."/>
            <person name="Anthouard V."/>
            <person name="Artiguenave F."/>
            <person name="Aury J.M."/>
            <person name="Badger J.H."/>
            <person name="Beszteri B."/>
            <person name="Billiau K."/>
            <person name="Bonnet E."/>
            <person name="Bothwell J.H."/>
            <person name="Bowler C."/>
            <person name="Boyen C."/>
            <person name="Brownlee C."/>
            <person name="Carrano C.J."/>
            <person name="Charrier B."/>
            <person name="Cho G.Y."/>
            <person name="Coelho S.M."/>
            <person name="Collen J."/>
            <person name="Corre E."/>
            <person name="Da Silva C."/>
            <person name="Delage L."/>
            <person name="Delaroque N."/>
            <person name="Dittami S.M."/>
            <person name="Doulbeau S."/>
            <person name="Elias M."/>
            <person name="Farnham G."/>
            <person name="Gachon C.M."/>
            <person name="Gschloessl B."/>
            <person name="Heesch S."/>
            <person name="Jabbari K."/>
            <person name="Jubin C."/>
            <person name="Kawai H."/>
            <person name="Kimura K."/>
            <person name="Kloareg B."/>
            <person name="Kupper F.C."/>
            <person name="Lang D."/>
            <person name="Le Bail A."/>
            <person name="Leblanc C."/>
            <person name="Lerouge P."/>
            <person name="Lohr M."/>
            <person name="Lopez P.J."/>
            <person name="Martens C."/>
            <person name="Maumus F."/>
            <person name="Michel G."/>
            <person name="Miranda-Saavedra D."/>
            <person name="Morales J."/>
            <person name="Moreau H."/>
            <person name="Motomura T."/>
            <person name="Nagasato C."/>
            <person name="Napoli C.A."/>
            <person name="Nelson D.R."/>
            <person name="Nyvall-Collen P."/>
            <person name="Peters A.F."/>
            <person name="Pommier C."/>
            <person name="Potin P."/>
            <person name="Poulain J."/>
            <person name="Quesneville H."/>
            <person name="Read B."/>
            <person name="Rensing S.A."/>
            <person name="Ritter A."/>
            <person name="Rousvoal S."/>
            <person name="Samanta M."/>
            <person name="Samson G."/>
            <person name="Schroeder D.C."/>
            <person name="Segurens B."/>
            <person name="Strittmatter M."/>
            <person name="Tonon T."/>
            <person name="Tregear J.W."/>
            <person name="Valentin K."/>
            <person name="von Dassow P."/>
            <person name="Yamagishi T."/>
            <person name="Van de Peer Y."/>
            <person name="Wincker P."/>
        </authorList>
    </citation>
    <scope>NUCLEOTIDE SEQUENCE [LARGE SCALE GENOMIC DNA]</scope>
    <source>
        <strain evidence="12">Ec32 / CCAP1310/4</strain>
    </source>
</reference>
<dbReference type="Gene3D" id="3.40.50.200">
    <property type="entry name" value="Peptidase S8/S53 domain"/>
    <property type="match status" value="1"/>
</dbReference>
<protein>
    <recommendedName>
        <fullName evidence="6">subtilisin</fullName>
        <ecNumber evidence="6">3.4.21.62</ecNumber>
    </recommendedName>
</protein>
<dbReference type="PROSITE" id="PS00028">
    <property type="entry name" value="ZINC_FINGER_C2H2_1"/>
    <property type="match status" value="1"/>
</dbReference>
<sequence length="1552" mass="162117">MLTSSVHMELAGSEDAFGRLLDHEWDRFSARPAGTRSTFVVCSAPGRANAKRLRELAGGDSLVETLHRRKGEILCSFAALVAADGRDGGGGGGGQGTFSLEPLPHLAKLAPAVAADPSSAALLLSSEAAGATQGVYIDEGGGSRLRGRRHLRAAAGGAGRSEVSAEQRDQILASAAAAAAAGLPGDDRPTTQRLIEHGERGMVDAIEISLGRHHVKRSKGETEEMARRWLSLASDQPALAKALREEHFWGGGGSRRQEDGVMMDGSSSGSSGSSGSIGEEGEGRRRLSTEEEERATHVSAHEERKRLGWVSLLEAVGGRGGEGGGQGSSVGGPEGAAGGTRASYCGFDLARFTVSPSGKKVLLHRPHEMVAAANDGGGGGDEGCLSALLAFFSLQPEVRYVTARRKTATQNLDAAWVTQSAVDGYTPLWDENLQGQDEIIGVADTGLDLNHCQFREDDGDNIEASDWDDPVTDLDKRKVVQYIDFVDDFDEADGHGTHVAGSICGAQSGEDAGDDDADGMAFQGKLAVFDFGDSDNFNALTTPDEIDSVILEPAYDGGARVHSNSWDTVSTEYTALSNEVDEFVYTHQNMLVVFAAGNCGDTSTDDLIDNCSVLDDDEGTVLSPAQGKNVVAVGSSESGGVTGKDMDTVSYFSSKGPTIDGRIKPDVVAPGDPTWSAAADTTGETCEFGSQTGTSMSTPIVAGNGAMARQYFREGWYNTGSKNESLGFDPSGALLKAVLINSATGMSFAGVNPDSGTLDVTLTTPPDTHQGFGRVTMINALNINSTVGIFFEDWVEIREGETIDYDVSLYEDADTDKDLRITLVWTDPPASVGSTEALIHDLDLVVIAESTGTEYYPNGLEEADTVNNVEKITITDTTQGENYIIRVSCNELSEYDTQNFAVIANGEFIKTNALPTAQDPSDWADLVDQAADTLLTWKFAAALSLGVFACCAAACACRSCNKSRRHRSKVNRYRREITANRGGGGGGAPGRKLRPNPPARPQPYPGPVRNPGSLYVSGSGRFQESWRRPGPGSIGGRSMRSMRSEQSARGALLTGAGAMVPGQLASATAPASPPHEACPECGLRLPDVVQLVKHVETQHGGRANRKKPTATAVVAAAGNGPMPGLKVVKARAVNNGGNPYGDGVPVVAVAPSKNVPGRVMTGNPYADARASAVEVEAKPAPSATSPTSRARRASATHRQAPVAGTAVVVTTAAAGGGRNNRTPTQVRSSSPAGASGTSSGRSGSSAKRSPGNPSVSGSGHSRSPTSSSSKPGGSRDGLPRIRDLSSHGKNNDGSKASGDGGGHSGKSPLPRLLSHRRDGRGNGSGETASRVYRPSRGAGGSGDSGSGSGSRSSGETLGRRSAEVGKPWSKNESGSSGGRKQSRGLEETAPGFEGSGRTLLKNESTRSLTRTSSLDRMSALSSRAITRSTLPKEGMDEDDEAQAPPGRGVPGAVAARERDMANQRRIRHSVSTEDHIPVGQRLTADKLRALGSGLAPPVFSPVMPSAKEPAYSPVARKRAGELDEKKPVGITRKFFRQLSGEGSKGIRFPSKV</sequence>
<evidence type="ECO:0000256" key="7">
    <source>
        <dbReference type="PIRSR" id="PIRSR615500-1"/>
    </source>
</evidence>
<dbReference type="EMBL" id="FN649751">
    <property type="protein sequence ID" value="CBJ30961.1"/>
    <property type="molecule type" value="Genomic_DNA"/>
</dbReference>
<feature type="region of interest" description="Disordered" evidence="9">
    <location>
        <begin position="968"/>
        <end position="1039"/>
    </location>
</feature>
<dbReference type="InterPro" id="IPR000209">
    <property type="entry name" value="Peptidase_S8/S53_dom"/>
</dbReference>
<feature type="compositionally biased region" description="Low complexity" evidence="9">
    <location>
        <begin position="1405"/>
        <end position="1414"/>
    </location>
</feature>
<dbReference type="EMBL" id="FN648405">
    <property type="protein sequence ID" value="CBJ30961.1"/>
    <property type="molecule type" value="Genomic_DNA"/>
</dbReference>
<feature type="active site" description="Charge relay system" evidence="7 8">
    <location>
        <position position="695"/>
    </location>
</feature>
<evidence type="ECO:0000313" key="12">
    <source>
        <dbReference type="Proteomes" id="UP000002630"/>
    </source>
</evidence>
<dbReference type="PROSITE" id="PS00137">
    <property type="entry name" value="SUBTILASE_HIS"/>
    <property type="match status" value="1"/>
</dbReference>
<dbReference type="CDD" id="cd04842">
    <property type="entry name" value="Peptidases_S8_Kp43_protease"/>
    <property type="match status" value="1"/>
</dbReference>
<keyword evidence="2 8" id="KW-0645">Protease</keyword>
<dbReference type="GO" id="GO:0006508">
    <property type="term" value="P:proteolysis"/>
    <property type="evidence" value="ECO:0007669"/>
    <property type="project" value="UniProtKB-KW"/>
</dbReference>
<dbReference type="InterPro" id="IPR022398">
    <property type="entry name" value="Peptidase_S8_His-AS"/>
</dbReference>
<evidence type="ECO:0000256" key="9">
    <source>
        <dbReference type="SAM" id="MobiDB-lite"/>
    </source>
</evidence>
<feature type="region of interest" description="Disordered" evidence="9">
    <location>
        <begin position="318"/>
        <end position="337"/>
    </location>
</feature>
<feature type="compositionally biased region" description="Low complexity" evidence="9">
    <location>
        <begin position="1202"/>
        <end position="1213"/>
    </location>
</feature>
<evidence type="ECO:0000259" key="10">
    <source>
        <dbReference type="PROSITE" id="PS00028"/>
    </source>
</evidence>
<evidence type="ECO:0000256" key="1">
    <source>
        <dbReference type="ARBA" id="ARBA00011073"/>
    </source>
</evidence>
<feature type="region of interest" description="Disordered" evidence="9">
    <location>
        <begin position="249"/>
        <end position="301"/>
    </location>
</feature>
<dbReference type="PANTHER" id="PTHR43399">
    <property type="entry name" value="SUBTILISIN-RELATED"/>
    <property type="match status" value="1"/>
</dbReference>